<dbReference type="Pfam" id="PF04316">
    <property type="entry name" value="FlgM"/>
    <property type="match status" value="1"/>
</dbReference>
<proteinExistence type="inferred from homology"/>
<dbReference type="InterPro" id="IPR035890">
    <property type="entry name" value="Anti-sigma-28_factor_FlgM_sf"/>
</dbReference>
<organism evidence="10 11">
    <name type="scientific">Ferriphaselus amnicola</name>
    <dbReference type="NCBI Taxonomy" id="1188319"/>
    <lineage>
        <taxon>Bacteria</taxon>
        <taxon>Pseudomonadati</taxon>
        <taxon>Pseudomonadota</taxon>
        <taxon>Betaproteobacteria</taxon>
        <taxon>Nitrosomonadales</taxon>
        <taxon>Gallionellaceae</taxon>
        <taxon>Ferriphaselus</taxon>
    </lineage>
</organism>
<sequence length="48" mass="5033">MSNTPVVDVAKVAEIRQAISEGRFQINSGVVADRLIATARELLGAGAH</sequence>
<dbReference type="SUPFAM" id="SSF101498">
    <property type="entry name" value="Anti-sigma factor FlgM"/>
    <property type="match status" value="1"/>
</dbReference>
<dbReference type="NCBIfam" id="TIGR03824">
    <property type="entry name" value="FlgM_jcvi"/>
    <property type="match status" value="1"/>
</dbReference>
<gene>
    <name evidence="10" type="ORF">OYT1_ch1967</name>
</gene>
<evidence type="ECO:0000259" key="9">
    <source>
        <dbReference type="Pfam" id="PF04316"/>
    </source>
</evidence>
<dbReference type="EMBL" id="AP018738">
    <property type="protein sequence ID" value="BBE51493.1"/>
    <property type="molecule type" value="Genomic_DNA"/>
</dbReference>
<keyword evidence="4" id="KW-1005">Bacterial flagellum biogenesis</keyword>
<evidence type="ECO:0000313" key="10">
    <source>
        <dbReference type="EMBL" id="BBE51493.1"/>
    </source>
</evidence>
<comment type="similarity">
    <text evidence="1">Belongs to the FlgM family.</text>
</comment>
<keyword evidence="6" id="KW-0804">Transcription</keyword>
<evidence type="ECO:0000256" key="8">
    <source>
        <dbReference type="ARBA" id="ARBA00030117"/>
    </source>
</evidence>
<keyword evidence="5" id="KW-0805">Transcription regulation</keyword>
<accession>A0A2Z6GD13</accession>
<evidence type="ECO:0000256" key="2">
    <source>
        <dbReference type="ARBA" id="ARBA00017823"/>
    </source>
</evidence>
<evidence type="ECO:0000256" key="1">
    <source>
        <dbReference type="ARBA" id="ARBA00005322"/>
    </source>
</evidence>
<reference evidence="10 11" key="1">
    <citation type="submission" date="2018-06" db="EMBL/GenBank/DDBJ databases">
        <title>OYT1 Genome Sequencing.</title>
        <authorList>
            <person name="Kato S."/>
            <person name="Itoh T."/>
            <person name="Ohkuma M."/>
        </authorList>
    </citation>
    <scope>NUCLEOTIDE SEQUENCE [LARGE SCALE GENOMIC DNA]</scope>
    <source>
        <strain evidence="10 11">OYT1</strain>
    </source>
</reference>
<dbReference type="GO" id="GO:0045892">
    <property type="term" value="P:negative regulation of DNA-templated transcription"/>
    <property type="evidence" value="ECO:0007669"/>
    <property type="project" value="InterPro"/>
</dbReference>
<dbReference type="KEGG" id="fam:OYT1_ch1967"/>
<evidence type="ECO:0000256" key="7">
    <source>
        <dbReference type="ARBA" id="ARBA00024739"/>
    </source>
</evidence>
<dbReference type="Proteomes" id="UP000033070">
    <property type="component" value="Chromosome"/>
</dbReference>
<evidence type="ECO:0000313" key="11">
    <source>
        <dbReference type="Proteomes" id="UP000033070"/>
    </source>
</evidence>
<name>A0A2Z6GD13_9PROT</name>
<protein>
    <recommendedName>
        <fullName evidence="2">Negative regulator of flagellin synthesis</fullName>
    </recommendedName>
    <alternativeName>
        <fullName evidence="8">Anti-sigma-28 factor</fullName>
    </alternativeName>
</protein>
<evidence type="ECO:0000256" key="4">
    <source>
        <dbReference type="ARBA" id="ARBA00022795"/>
    </source>
</evidence>
<evidence type="ECO:0000256" key="5">
    <source>
        <dbReference type="ARBA" id="ARBA00023015"/>
    </source>
</evidence>
<evidence type="ECO:0000256" key="6">
    <source>
        <dbReference type="ARBA" id="ARBA00023163"/>
    </source>
</evidence>
<dbReference type="InterPro" id="IPR031316">
    <property type="entry name" value="FlgM_C"/>
</dbReference>
<feature type="domain" description="Anti-sigma-28 factor FlgM C-terminal" evidence="9">
    <location>
        <begin position="2"/>
        <end position="36"/>
    </location>
</feature>
<dbReference type="STRING" id="1188319.OYT1_00957"/>
<dbReference type="InterPro" id="IPR007412">
    <property type="entry name" value="FlgM"/>
</dbReference>
<dbReference type="AlphaFoldDB" id="A0A2Z6GD13"/>
<keyword evidence="11" id="KW-1185">Reference proteome</keyword>
<evidence type="ECO:0000256" key="3">
    <source>
        <dbReference type="ARBA" id="ARBA00022491"/>
    </source>
</evidence>
<comment type="function">
    <text evidence="7">Responsible for the coupling of flagellin expression to flagellar assembly by preventing expression of the flagellin genes when a component of the middle class of proteins is defective. It negatively regulates flagellar genes by inhibiting the activity of FliA by directly binding to FliA.</text>
</comment>
<keyword evidence="3" id="KW-0678">Repressor</keyword>
<dbReference type="GO" id="GO:0044781">
    <property type="term" value="P:bacterial-type flagellum organization"/>
    <property type="evidence" value="ECO:0007669"/>
    <property type="project" value="UniProtKB-KW"/>
</dbReference>